<dbReference type="InterPro" id="IPR032880">
    <property type="entry name" value="CSC1/OSCA1-like_N"/>
</dbReference>
<keyword evidence="5 7" id="KW-1133">Transmembrane helix</keyword>
<feature type="transmembrane region" description="Helical" evidence="7">
    <location>
        <begin position="138"/>
        <end position="157"/>
    </location>
</feature>
<keyword evidence="6 7" id="KW-0472">Membrane</keyword>
<proteinExistence type="inferred from homology"/>
<dbReference type="GO" id="GO:0005886">
    <property type="term" value="C:plasma membrane"/>
    <property type="evidence" value="ECO:0007669"/>
    <property type="project" value="TreeGrafter"/>
</dbReference>
<feature type="transmembrane region" description="Helical" evidence="7">
    <location>
        <begin position="437"/>
        <end position="455"/>
    </location>
</feature>
<feature type="domain" description="CSC1/OSCA1-like N-terminal transmembrane" evidence="9">
    <location>
        <begin position="11"/>
        <end position="158"/>
    </location>
</feature>
<dbReference type="Pfam" id="PF02714">
    <property type="entry name" value="RSN1_7TM"/>
    <property type="match status" value="1"/>
</dbReference>
<dbReference type="Pfam" id="PF13967">
    <property type="entry name" value="RSN1_TM"/>
    <property type="match status" value="1"/>
</dbReference>
<dbReference type="GO" id="GO:0005227">
    <property type="term" value="F:calcium-activated cation channel activity"/>
    <property type="evidence" value="ECO:0007669"/>
    <property type="project" value="InterPro"/>
</dbReference>
<name>A0A7S2NDN8_9DINO</name>
<feature type="transmembrane region" description="Helical" evidence="7">
    <location>
        <begin position="400"/>
        <end position="425"/>
    </location>
</feature>
<keyword evidence="3" id="KW-0813">Transport</keyword>
<feature type="transmembrane region" description="Helical" evidence="7">
    <location>
        <begin position="356"/>
        <end position="380"/>
    </location>
</feature>
<evidence type="ECO:0000256" key="2">
    <source>
        <dbReference type="ARBA" id="ARBA00007779"/>
    </source>
</evidence>
<sequence length="682" mass="77671">MTQNAAGDLSAFVASFATNIAFALFCFAMFSIFRLRYPIMYSNNALEGIAPDSPPETMWGWLGPVHRLQIDQIASCITLDHAMLLEYTHFSMKILAIIGVPMFFVMGPVNYFFGGHAAGNDRLSYLSFGNIEMRSPLFWVHAFSVWYVVLVVTAMTHRAMRQFLEKRIVWLRQLSELRSNTVLVESIPDDFRQEEKLKSFIEKVLPKVAIKSVDVVKDTSGLLSLVEGRDYAKAKLKEAEARYAKDPSTVPTVRDGLVGEHVEAIPYWKKQIDEFEPKVQTERRRITSESKSTGGVNLSRAFVQFEDRSSAEIMLRLNCALGDDVEQWEMFQAPQATDILWADLTQDDTAKEVRMAIGYALVVLLYFVYMPLVVGITNVAKWLDFSQIGLGMVQPFWQGFAPTLGLQFMVAFLPTFLILIFKSFFTCRAEAWQQHKLQIWYFWFQVVFVLLATAVGQNVRGFTQTIVNDPMQIFSELAATMPYATHFYMNFLVLQWMSHGMVFTRYIPLFKFKVAMGLYDEKDSKAFAEPEDQDYYGMGSRSARWSIAMAISIVFGTLCPPINVLGFLTMYLCRIVYGYLFVYAETRKSDTGGAFFVTQMQHMFVTAILYCILMLGVLFARADSYGPGIIAAPALVWTVGSLYKFNGYRWEQMPIQELVLVGDTSKKREGLGKYVQPEMLES</sequence>
<dbReference type="InterPro" id="IPR027815">
    <property type="entry name" value="CSC1/OSCA1-like_cyt"/>
</dbReference>
<feature type="transmembrane region" description="Helical" evidence="7">
    <location>
        <begin position="12"/>
        <end position="33"/>
    </location>
</feature>
<comment type="subcellular location">
    <subcellularLocation>
        <location evidence="1">Membrane</location>
        <topology evidence="1">Multi-pass membrane protein</topology>
    </subcellularLocation>
</comment>
<protein>
    <recommendedName>
        <fullName evidence="12">CSC1/OSCA1-like 7TM region domain-containing protein</fullName>
    </recommendedName>
</protein>
<dbReference type="InterPro" id="IPR045122">
    <property type="entry name" value="Csc1-like"/>
</dbReference>
<feature type="domain" description="CSC1/OSCA1-like cytosolic" evidence="10">
    <location>
        <begin position="180"/>
        <end position="342"/>
    </location>
</feature>
<evidence type="ECO:0000313" key="11">
    <source>
        <dbReference type="EMBL" id="CAD9535186.1"/>
    </source>
</evidence>
<dbReference type="InterPro" id="IPR003864">
    <property type="entry name" value="CSC1/OSCA1-like_7TM"/>
</dbReference>
<comment type="similarity">
    <text evidence="2">Belongs to the CSC1 (TC 1.A.17) family.</text>
</comment>
<feature type="transmembrane region" description="Helical" evidence="7">
    <location>
        <begin position="594"/>
        <end position="619"/>
    </location>
</feature>
<gene>
    <name evidence="11" type="ORF">AAND1436_LOCUS46156</name>
</gene>
<dbReference type="Pfam" id="PF14703">
    <property type="entry name" value="PHM7_cyt"/>
    <property type="match status" value="1"/>
</dbReference>
<evidence type="ECO:0000256" key="4">
    <source>
        <dbReference type="ARBA" id="ARBA00022692"/>
    </source>
</evidence>
<dbReference type="PANTHER" id="PTHR13018">
    <property type="entry name" value="PROBABLE MEMBRANE PROTEIN DUF221-RELATED"/>
    <property type="match status" value="1"/>
</dbReference>
<evidence type="ECO:0000256" key="3">
    <source>
        <dbReference type="ARBA" id="ARBA00022448"/>
    </source>
</evidence>
<dbReference type="EMBL" id="HBGQ01096637">
    <property type="protein sequence ID" value="CAD9535186.1"/>
    <property type="molecule type" value="Transcribed_RNA"/>
</dbReference>
<evidence type="ECO:0000259" key="8">
    <source>
        <dbReference type="Pfam" id="PF02714"/>
    </source>
</evidence>
<evidence type="ECO:0000256" key="1">
    <source>
        <dbReference type="ARBA" id="ARBA00004141"/>
    </source>
</evidence>
<evidence type="ECO:0000256" key="7">
    <source>
        <dbReference type="SAM" id="Phobius"/>
    </source>
</evidence>
<evidence type="ECO:0000259" key="10">
    <source>
        <dbReference type="Pfam" id="PF14703"/>
    </source>
</evidence>
<organism evidence="11">
    <name type="scientific">Alexandrium andersonii</name>
    <dbReference type="NCBI Taxonomy" id="327968"/>
    <lineage>
        <taxon>Eukaryota</taxon>
        <taxon>Sar</taxon>
        <taxon>Alveolata</taxon>
        <taxon>Dinophyceae</taxon>
        <taxon>Gonyaulacales</taxon>
        <taxon>Pyrocystaceae</taxon>
        <taxon>Alexandrium</taxon>
    </lineage>
</organism>
<feature type="domain" description="CSC1/OSCA1-like 7TM region" evidence="8">
    <location>
        <begin position="374"/>
        <end position="617"/>
    </location>
</feature>
<feature type="transmembrane region" description="Helical" evidence="7">
    <location>
        <begin position="94"/>
        <end position="118"/>
    </location>
</feature>
<feature type="transmembrane region" description="Helical" evidence="7">
    <location>
        <begin position="487"/>
        <end position="507"/>
    </location>
</feature>
<evidence type="ECO:0000259" key="9">
    <source>
        <dbReference type="Pfam" id="PF13967"/>
    </source>
</evidence>
<evidence type="ECO:0008006" key="12">
    <source>
        <dbReference type="Google" id="ProtNLM"/>
    </source>
</evidence>
<accession>A0A7S2NDN8</accession>
<dbReference type="AlphaFoldDB" id="A0A7S2NDN8"/>
<reference evidence="11" key="1">
    <citation type="submission" date="2021-01" db="EMBL/GenBank/DDBJ databases">
        <authorList>
            <person name="Corre E."/>
            <person name="Pelletier E."/>
            <person name="Niang G."/>
            <person name="Scheremetjew M."/>
            <person name="Finn R."/>
            <person name="Kale V."/>
            <person name="Holt S."/>
            <person name="Cochrane G."/>
            <person name="Meng A."/>
            <person name="Brown T."/>
            <person name="Cohen L."/>
        </authorList>
    </citation>
    <scope>NUCLEOTIDE SEQUENCE</scope>
    <source>
        <strain evidence="11">CCMP2222</strain>
    </source>
</reference>
<keyword evidence="4 7" id="KW-0812">Transmembrane</keyword>
<evidence type="ECO:0000256" key="5">
    <source>
        <dbReference type="ARBA" id="ARBA00022989"/>
    </source>
</evidence>
<evidence type="ECO:0000256" key="6">
    <source>
        <dbReference type="ARBA" id="ARBA00023136"/>
    </source>
</evidence>
<dbReference type="PANTHER" id="PTHR13018:SF5">
    <property type="entry name" value="RE44586P"/>
    <property type="match status" value="1"/>
</dbReference>